<proteinExistence type="predicted"/>
<keyword evidence="1" id="KW-0732">Signal</keyword>
<evidence type="ECO:0000313" key="3">
    <source>
        <dbReference type="Proteomes" id="UP001159428"/>
    </source>
</evidence>
<accession>A0AAU9VPD7</accession>
<keyword evidence="3" id="KW-1185">Reference proteome</keyword>
<dbReference type="EMBL" id="CALNXJ010000003">
    <property type="protein sequence ID" value="CAH3035617.1"/>
    <property type="molecule type" value="Genomic_DNA"/>
</dbReference>
<reference evidence="2 3" key="1">
    <citation type="submission" date="2022-05" db="EMBL/GenBank/DDBJ databases">
        <authorList>
            <consortium name="Genoscope - CEA"/>
            <person name="William W."/>
        </authorList>
    </citation>
    <scope>NUCLEOTIDE SEQUENCE [LARGE SCALE GENOMIC DNA]</scope>
</reference>
<organism evidence="2 3">
    <name type="scientific">Pocillopora meandrina</name>
    <dbReference type="NCBI Taxonomy" id="46732"/>
    <lineage>
        <taxon>Eukaryota</taxon>
        <taxon>Metazoa</taxon>
        <taxon>Cnidaria</taxon>
        <taxon>Anthozoa</taxon>
        <taxon>Hexacorallia</taxon>
        <taxon>Scleractinia</taxon>
        <taxon>Astrocoeniina</taxon>
        <taxon>Pocilloporidae</taxon>
        <taxon>Pocillopora</taxon>
    </lineage>
</organism>
<evidence type="ECO:0000313" key="2">
    <source>
        <dbReference type="EMBL" id="CAH3035617.1"/>
    </source>
</evidence>
<feature type="signal peptide" evidence="1">
    <location>
        <begin position="1"/>
        <end position="18"/>
    </location>
</feature>
<name>A0AAU9VPD7_9CNID</name>
<sequence>MTNLVIFFWSFLLAVAMSIEKEDVEALIKANNDNLLASFNGLLKQTVSQIKRSNEDLAESQMKEIKRLKFNESHKFKKKANEDQFKFNQKLSETLDSAKSAAENSQLEKVKTSLEEGETLISERQRHILLTDKSDYGWATVDEYKKHSLADDSDDEKRIFKAKSRARTFVNALKKKKSSAPAESTVSSQPRPIPALVPGFRLDPNPGHVLRVVNLATGAHPVQQWPSKIHQ</sequence>
<feature type="chain" id="PRO_5043549753" evidence="1">
    <location>
        <begin position="19"/>
        <end position="231"/>
    </location>
</feature>
<gene>
    <name evidence="2" type="ORF">PMEA_00016377</name>
</gene>
<comment type="caution">
    <text evidence="2">The sequence shown here is derived from an EMBL/GenBank/DDBJ whole genome shotgun (WGS) entry which is preliminary data.</text>
</comment>
<protein>
    <submittedName>
        <fullName evidence="2">Uncharacterized protein</fullName>
    </submittedName>
</protein>
<dbReference type="Proteomes" id="UP001159428">
    <property type="component" value="Unassembled WGS sequence"/>
</dbReference>
<dbReference type="AlphaFoldDB" id="A0AAU9VPD7"/>
<evidence type="ECO:0000256" key="1">
    <source>
        <dbReference type="SAM" id="SignalP"/>
    </source>
</evidence>